<organism evidence="1 2">
    <name type="scientific">Acanthoscelides obtectus</name>
    <name type="common">Bean weevil</name>
    <name type="synonym">Bruchus obtectus</name>
    <dbReference type="NCBI Taxonomy" id="200917"/>
    <lineage>
        <taxon>Eukaryota</taxon>
        <taxon>Metazoa</taxon>
        <taxon>Ecdysozoa</taxon>
        <taxon>Arthropoda</taxon>
        <taxon>Hexapoda</taxon>
        <taxon>Insecta</taxon>
        <taxon>Pterygota</taxon>
        <taxon>Neoptera</taxon>
        <taxon>Endopterygota</taxon>
        <taxon>Coleoptera</taxon>
        <taxon>Polyphaga</taxon>
        <taxon>Cucujiformia</taxon>
        <taxon>Chrysomeloidea</taxon>
        <taxon>Chrysomelidae</taxon>
        <taxon>Bruchinae</taxon>
        <taxon>Bruchini</taxon>
        <taxon>Acanthoscelides</taxon>
    </lineage>
</organism>
<dbReference type="Proteomes" id="UP001152888">
    <property type="component" value="Unassembled WGS sequence"/>
</dbReference>
<keyword evidence="2" id="KW-1185">Reference proteome</keyword>
<name>A0A9P0JH81_ACAOB</name>
<dbReference type="OrthoDB" id="6612291at2759"/>
<reference evidence="1" key="1">
    <citation type="submission" date="2022-03" db="EMBL/GenBank/DDBJ databases">
        <authorList>
            <person name="Sayadi A."/>
        </authorList>
    </citation>
    <scope>NUCLEOTIDE SEQUENCE</scope>
</reference>
<proteinExistence type="predicted"/>
<sequence>MSASCFSLHIEENNRAIIEERKQDRKFSEIIVSCRSLSHYEGRTFKTLLPQVSTKTLIHHIHPDIILVRK</sequence>
<accession>A0A9P0JH81</accession>
<dbReference type="EMBL" id="CAKOFQ010006653">
    <property type="protein sequence ID" value="CAH1954382.1"/>
    <property type="molecule type" value="Genomic_DNA"/>
</dbReference>
<protein>
    <submittedName>
        <fullName evidence="1">Uncharacterized protein</fullName>
    </submittedName>
</protein>
<dbReference type="AlphaFoldDB" id="A0A9P0JH81"/>
<gene>
    <name evidence="1" type="ORF">ACAOBT_LOCUS519</name>
</gene>
<evidence type="ECO:0000313" key="1">
    <source>
        <dbReference type="EMBL" id="CAH1954382.1"/>
    </source>
</evidence>
<comment type="caution">
    <text evidence="1">The sequence shown here is derived from an EMBL/GenBank/DDBJ whole genome shotgun (WGS) entry which is preliminary data.</text>
</comment>
<evidence type="ECO:0000313" key="2">
    <source>
        <dbReference type="Proteomes" id="UP001152888"/>
    </source>
</evidence>